<feature type="compositionally biased region" description="Basic and acidic residues" evidence="1">
    <location>
        <begin position="135"/>
        <end position="146"/>
    </location>
</feature>
<proteinExistence type="predicted"/>
<feature type="compositionally biased region" description="Polar residues" evidence="1">
    <location>
        <begin position="148"/>
        <end position="163"/>
    </location>
</feature>
<reference evidence="4" key="1">
    <citation type="submission" date="2013-03" db="EMBL/GenBank/DDBJ databases">
        <title>The Genome Sequence of Anopheles christyi ACHKN1017.</title>
        <authorList>
            <consortium name="The Broad Institute Genomics Platform"/>
            <person name="Neafsey D.E."/>
            <person name="Besansky N."/>
            <person name="Walker B."/>
            <person name="Young S.K."/>
            <person name="Zeng Q."/>
            <person name="Gargeya S."/>
            <person name="Fitzgerald M."/>
            <person name="Haas B."/>
            <person name="Abouelleil A."/>
            <person name="Allen A.W."/>
            <person name="Alvarado L."/>
            <person name="Arachchi H.M."/>
            <person name="Berlin A.M."/>
            <person name="Chapman S.B."/>
            <person name="Gainer-Dewar J."/>
            <person name="Goldberg J."/>
            <person name="Griggs A."/>
            <person name="Gujja S."/>
            <person name="Hansen M."/>
            <person name="Howarth C."/>
            <person name="Imamovic A."/>
            <person name="Ireland A."/>
            <person name="Larimer J."/>
            <person name="McCowan C."/>
            <person name="Murphy C."/>
            <person name="Pearson M."/>
            <person name="Poon T.W."/>
            <person name="Priest M."/>
            <person name="Roberts A."/>
            <person name="Saif S."/>
            <person name="Shea T."/>
            <person name="Sisk P."/>
            <person name="Sykes S."/>
            <person name="Wortman J."/>
            <person name="Nusbaum C."/>
            <person name="Birren B."/>
        </authorList>
    </citation>
    <scope>NUCLEOTIDE SEQUENCE [LARGE SCALE GENOMIC DNA]</scope>
    <source>
        <strain evidence="4">ACHKN1017</strain>
    </source>
</reference>
<dbReference type="STRING" id="43041.A0A182K7L2"/>
<organism evidence="3 4">
    <name type="scientific">Anopheles christyi</name>
    <dbReference type="NCBI Taxonomy" id="43041"/>
    <lineage>
        <taxon>Eukaryota</taxon>
        <taxon>Metazoa</taxon>
        <taxon>Ecdysozoa</taxon>
        <taxon>Arthropoda</taxon>
        <taxon>Hexapoda</taxon>
        <taxon>Insecta</taxon>
        <taxon>Pterygota</taxon>
        <taxon>Neoptera</taxon>
        <taxon>Endopterygota</taxon>
        <taxon>Diptera</taxon>
        <taxon>Nematocera</taxon>
        <taxon>Culicoidea</taxon>
        <taxon>Culicidae</taxon>
        <taxon>Anophelinae</taxon>
        <taxon>Anopheles</taxon>
    </lineage>
</organism>
<feature type="region of interest" description="Disordered" evidence="1">
    <location>
        <begin position="89"/>
        <end position="108"/>
    </location>
</feature>
<evidence type="ECO:0000256" key="2">
    <source>
        <dbReference type="SAM" id="SignalP"/>
    </source>
</evidence>
<evidence type="ECO:0000313" key="4">
    <source>
        <dbReference type="Proteomes" id="UP000075881"/>
    </source>
</evidence>
<accession>A0A182K7L2</accession>
<dbReference type="EnsemblMetazoa" id="ACHR006747-RA">
    <property type="protein sequence ID" value="ACHR006747-PA"/>
    <property type="gene ID" value="ACHR006747"/>
</dbReference>
<feature type="region of interest" description="Disordered" evidence="1">
    <location>
        <begin position="124"/>
        <end position="169"/>
    </location>
</feature>
<sequence>MWYSCLGTLLTVILGLLISLLTTDDSFTCCTGRSNIASEVPSTNNSNTSAKDSLQTVVVSSGDGTRSSKLSVGSMAPLALMMRTSVKLSPGGGSRTVKSREQLANDTSIGSSQASIFSIGQQTVTSELDGSYTEEDSRAELDRRDGSASGNGTIPTSMQSSMKVETERF</sequence>
<dbReference type="VEuPathDB" id="VectorBase:ACHR006747"/>
<dbReference type="Proteomes" id="UP000075881">
    <property type="component" value="Unassembled WGS sequence"/>
</dbReference>
<protein>
    <submittedName>
        <fullName evidence="3">Uncharacterized protein</fullName>
    </submittedName>
</protein>
<dbReference type="AlphaFoldDB" id="A0A182K7L2"/>
<evidence type="ECO:0000313" key="3">
    <source>
        <dbReference type="EnsemblMetazoa" id="ACHR006747-PA"/>
    </source>
</evidence>
<feature type="chain" id="PRO_5012655837" evidence="2">
    <location>
        <begin position="16"/>
        <end position="169"/>
    </location>
</feature>
<keyword evidence="2" id="KW-0732">Signal</keyword>
<keyword evidence="4" id="KW-1185">Reference proteome</keyword>
<evidence type="ECO:0000256" key="1">
    <source>
        <dbReference type="SAM" id="MobiDB-lite"/>
    </source>
</evidence>
<reference evidence="3" key="2">
    <citation type="submission" date="2020-05" db="UniProtKB">
        <authorList>
            <consortium name="EnsemblMetazoa"/>
        </authorList>
    </citation>
    <scope>IDENTIFICATION</scope>
    <source>
        <strain evidence="3">ACHKN1017</strain>
    </source>
</reference>
<name>A0A182K7L2_9DIPT</name>
<feature type="signal peptide" evidence="2">
    <location>
        <begin position="1"/>
        <end position="15"/>
    </location>
</feature>